<organism evidence="1 2">
    <name type="scientific">Prosthecobacter fusiformis</name>
    <dbReference type="NCBI Taxonomy" id="48464"/>
    <lineage>
        <taxon>Bacteria</taxon>
        <taxon>Pseudomonadati</taxon>
        <taxon>Verrucomicrobiota</taxon>
        <taxon>Verrucomicrobiia</taxon>
        <taxon>Verrucomicrobiales</taxon>
        <taxon>Verrucomicrobiaceae</taxon>
        <taxon>Prosthecobacter</taxon>
    </lineage>
</organism>
<protein>
    <submittedName>
        <fullName evidence="1">Uncharacterized protein</fullName>
    </submittedName>
</protein>
<proteinExistence type="predicted"/>
<name>A0A4R7S1M7_9BACT</name>
<dbReference type="EMBL" id="SOCA01000003">
    <property type="protein sequence ID" value="TDU71318.1"/>
    <property type="molecule type" value="Genomic_DNA"/>
</dbReference>
<gene>
    <name evidence="1" type="ORF">EI77_02441</name>
</gene>
<sequence length="81" mass="9471">MLDPLKFIMTPYYDPTGDEIEYRYFCYLANFGSGEKDLKLLSVLLATDRLDEAKVRQLAWSVEMEENGLSKPSDVLMRWGW</sequence>
<dbReference type="Proteomes" id="UP000295662">
    <property type="component" value="Unassembled WGS sequence"/>
</dbReference>
<evidence type="ECO:0000313" key="2">
    <source>
        <dbReference type="Proteomes" id="UP000295662"/>
    </source>
</evidence>
<evidence type="ECO:0000313" key="1">
    <source>
        <dbReference type="EMBL" id="TDU71318.1"/>
    </source>
</evidence>
<comment type="caution">
    <text evidence="1">The sequence shown here is derived from an EMBL/GenBank/DDBJ whole genome shotgun (WGS) entry which is preliminary data.</text>
</comment>
<dbReference type="AlphaFoldDB" id="A0A4R7S1M7"/>
<accession>A0A4R7S1M7</accession>
<keyword evidence="2" id="KW-1185">Reference proteome</keyword>
<reference evidence="1 2" key="1">
    <citation type="submission" date="2019-03" db="EMBL/GenBank/DDBJ databases">
        <title>Genomic Encyclopedia of Archaeal and Bacterial Type Strains, Phase II (KMG-II): from individual species to whole genera.</title>
        <authorList>
            <person name="Goeker M."/>
        </authorList>
    </citation>
    <scope>NUCLEOTIDE SEQUENCE [LARGE SCALE GENOMIC DNA]</scope>
    <source>
        <strain evidence="1 2">ATCC 25309</strain>
    </source>
</reference>